<dbReference type="PANTHER" id="PTHR10587:SF137">
    <property type="entry name" value="4-DEOXY-4-FORMAMIDO-L-ARABINOSE-PHOSPHOUNDECAPRENOL DEFORMYLASE ARND-RELATED"/>
    <property type="match status" value="1"/>
</dbReference>
<keyword evidence="4" id="KW-1185">Reference proteome</keyword>
<dbReference type="CDD" id="cd10917">
    <property type="entry name" value="CE4_NodB_like_6s_7s"/>
    <property type="match status" value="1"/>
</dbReference>
<dbReference type="PANTHER" id="PTHR10587">
    <property type="entry name" value="GLYCOSYL TRANSFERASE-RELATED"/>
    <property type="match status" value="1"/>
</dbReference>
<dbReference type="eggNOG" id="COG0726">
    <property type="taxonomic scope" value="Bacteria"/>
</dbReference>
<evidence type="ECO:0000313" key="3">
    <source>
        <dbReference type="EMBL" id="KHD74899.1"/>
    </source>
</evidence>
<keyword evidence="1" id="KW-0732">Signal</keyword>
<dbReference type="PROSITE" id="PS51318">
    <property type="entry name" value="TAT"/>
    <property type="match status" value="1"/>
</dbReference>
<dbReference type="Proteomes" id="UP000054537">
    <property type="component" value="Unassembled WGS sequence"/>
</dbReference>
<dbReference type="GO" id="GO:0016810">
    <property type="term" value="F:hydrolase activity, acting on carbon-nitrogen (but not peptide) bonds"/>
    <property type="evidence" value="ECO:0007669"/>
    <property type="project" value="InterPro"/>
</dbReference>
<dbReference type="InterPro" id="IPR002509">
    <property type="entry name" value="NODB_dom"/>
</dbReference>
<proteinExistence type="predicted"/>
<dbReference type="InterPro" id="IPR050248">
    <property type="entry name" value="Polysacc_deacetylase_ArnD"/>
</dbReference>
<evidence type="ECO:0000313" key="4">
    <source>
        <dbReference type="Proteomes" id="UP000054537"/>
    </source>
</evidence>
<dbReference type="STRING" id="1869.MB27_25805"/>
<name>A0A0A6UKS0_ACTUT</name>
<dbReference type="RefSeq" id="WP_043528513.1">
    <property type="nucleotide sequence ID" value="NZ_BAABKU010000002.1"/>
</dbReference>
<dbReference type="PROSITE" id="PS51677">
    <property type="entry name" value="NODB"/>
    <property type="match status" value="1"/>
</dbReference>
<dbReference type="InterPro" id="IPR006311">
    <property type="entry name" value="TAT_signal"/>
</dbReference>
<dbReference type="SUPFAM" id="SSF88713">
    <property type="entry name" value="Glycoside hydrolase/deacetylase"/>
    <property type="match status" value="1"/>
</dbReference>
<evidence type="ECO:0000256" key="1">
    <source>
        <dbReference type="SAM" id="SignalP"/>
    </source>
</evidence>
<protein>
    <submittedName>
        <fullName evidence="3">Polysaccharide deacetylase</fullName>
    </submittedName>
</protein>
<sequence length="270" mass="29101">MTMNRRAALRAALFTAGGAALGATGVAGVPKLLGWDRPPVSGGYAAAADAPETLKAANLSVRYFVETDEPVVAFTFDDGPAPNWTPMVLDALDEAGVPATFFMVGGNLEKHADLVRNRMGRHEIGNHSWSHDDLATLDRAGVLDELNRTHDMIKKVFGRETTMLRPPYGHLGGSTVLAADCLDYDIVLWSHLMRELHFQNDPDGQVRDIVNNVKPGSIILAHDVGKDHRLVSLRGLSAMFAGLKARGYRFATVSELIALEKPKPTAPGAA</sequence>
<dbReference type="Pfam" id="PF01522">
    <property type="entry name" value="Polysacc_deac_1"/>
    <property type="match status" value="1"/>
</dbReference>
<gene>
    <name evidence="3" type="ORF">MB27_25805</name>
</gene>
<dbReference type="Gene3D" id="3.20.20.370">
    <property type="entry name" value="Glycoside hydrolase/deacetylase"/>
    <property type="match status" value="1"/>
</dbReference>
<evidence type="ECO:0000259" key="2">
    <source>
        <dbReference type="PROSITE" id="PS51677"/>
    </source>
</evidence>
<reference evidence="3 4" key="1">
    <citation type="submission" date="2014-10" db="EMBL/GenBank/DDBJ databases">
        <title>Draft genome sequence of Actinoplanes utahensis NRRL 12052.</title>
        <authorList>
            <person name="Velasco-Bucheli B."/>
            <person name="del Cerro C."/>
            <person name="Hormigo D."/>
            <person name="Garcia J.L."/>
            <person name="Acebal C."/>
            <person name="Arroyo M."/>
            <person name="de la Mata I."/>
        </authorList>
    </citation>
    <scope>NUCLEOTIDE SEQUENCE [LARGE SCALE GENOMIC DNA]</scope>
    <source>
        <strain evidence="3 4">NRRL 12052</strain>
    </source>
</reference>
<organism evidence="3 4">
    <name type="scientific">Actinoplanes utahensis</name>
    <dbReference type="NCBI Taxonomy" id="1869"/>
    <lineage>
        <taxon>Bacteria</taxon>
        <taxon>Bacillati</taxon>
        <taxon>Actinomycetota</taxon>
        <taxon>Actinomycetes</taxon>
        <taxon>Micromonosporales</taxon>
        <taxon>Micromonosporaceae</taxon>
        <taxon>Actinoplanes</taxon>
    </lineage>
</organism>
<comment type="caution">
    <text evidence="3">The sequence shown here is derived from an EMBL/GenBank/DDBJ whole genome shotgun (WGS) entry which is preliminary data.</text>
</comment>
<accession>A0A0A6UKS0</accession>
<dbReference type="EMBL" id="JRTT01000034">
    <property type="protein sequence ID" value="KHD74899.1"/>
    <property type="molecule type" value="Genomic_DNA"/>
</dbReference>
<dbReference type="InterPro" id="IPR011330">
    <property type="entry name" value="Glyco_hydro/deAcase_b/a-brl"/>
</dbReference>
<feature type="domain" description="NodB homology" evidence="2">
    <location>
        <begin position="70"/>
        <end position="251"/>
    </location>
</feature>
<feature type="signal peptide" evidence="1">
    <location>
        <begin position="1"/>
        <end position="22"/>
    </location>
</feature>
<dbReference type="AlphaFoldDB" id="A0A0A6UKS0"/>
<feature type="chain" id="PRO_5002023249" evidence="1">
    <location>
        <begin position="23"/>
        <end position="270"/>
    </location>
</feature>
<dbReference type="GO" id="GO:0005975">
    <property type="term" value="P:carbohydrate metabolic process"/>
    <property type="evidence" value="ECO:0007669"/>
    <property type="project" value="InterPro"/>
</dbReference>